<reference evidence="3" key="1">
    <citation type="submission" date="2012-04" db="EMBL/GenBank/DDBJ databases">
        <authorList>
            <person name="Borisov I.G."/>
            <person name="Ivanikova N.V."/>
            <person name="Pinevich A.V."/>
        </authorList>
    </citation>
    <scope>NUCLEOTIDE SEQUENCE</scope>
    <source>
        <strain evidence="3">CALU 1027</strain>
    </source>
</reference>
<evidence type="ECO:0000313" key="3">
    <source>
        <dbReference type="EMBL" id="KKJ00132.1"/>
    </source>
</evidence>
<name>A0A0M2Q0G3_PROHO</name>
<dbReference type="EMBL" id="AJTX02000004">
    <property type="protein sequence ID" value="KKJ00132.1"/>
    <property type="molecule type" value="Genomic_DNA"/>
</dbReference>
<evidence type="ECO:0000256" key="1">
    <source>
        <dbReference type="ARBA" id="ARBA00022729"/>
    </source>
</evidence>
<proteinExistence type="predicted"/>
<dbReference type="SUPFAM" id="SSF53850">
    <property type="entry name" value="Periplasmic binding protein-like II"/>
    <property type="match status" value="1"/>
</dbReference>
<protein>
    <recommendedName>
        <fullName evidence="5">Polyamine ABC transporter substrate-binding protein</fullName>
    </recommendedName>
</protein>
<sequence>MGFGSQMFRLSRSFPSLTQGHSIPGFCIVLGLISSACSPAPPLTLFSSPPDPDPSGPAVQTGGSAPPSLQLLTWEGYAPPALVRAFEQETGIRVNITYVSSTADLQAQLDSADRPYDLVTPLASDLLWGAEPDQSLASRYQPWDLDRITNRAGLNPVLVTQAQQLTQSPQPGIATLGADTPAPQTPPAQPPNAPKTPAPYGLPAAWGTLGLVVNTATVDRPIRSYRDLCDRALPQQVSLPRQFPSLMVAAYAQGLNPFQALQQVPPDPLAWGKLLAESDRYLRRCQGNLAPPWQNAEDIIDLMYDRRASVSLAWDSTGWLLHQLDPAFEFVVPQEGALGWMTVFALPLGATQPDAAYAWLNFLYQADRAAAFTLASGFSSPVLAALDDLPPAQQTLLKATYSPAQIAQIHWLPPHPTVLNPVTATYTRRLENRP</sequence>
<gene>
    <name evidence="3" type="ORF">PROH_10405</name>
</gene>
<comment type="caution">
    <text evidence="3">The sequence shown here is derived from an EMBL/GenBank/DDBJ whole genome shotgun (WGS) entry which is preliminary data.</text>
</comment>
<organism evidence="3 4">
    <name type="scientific">Prochlorothrix hollandica PCC 9006 = CALU 1027</name>
    <dbReference type="NCBI Taxonomy" id="317619"/>
    <lineage>
        <taxon>Bacteria</taxon>
        <taxon>Bacillati</taxon>
        <taxon>Cyanobacteriota</taxon>
        <taxon>Cyanophyceae</taxon>
        <taxon>Prochlorotrichales</taxon>
        <taxon>Prochlorotrichaceae</taxon>
        <taxon>Prochlorothrix</taxon>
    </lineage>
</organism>
<keyword evidence="1" id="KW-0732">Signal</keyword>
<dbReference type="InterPro" id="IPR006059">
    <property type="entry name" value="SBP"/>
</dbReference>
<dbReference type="PANTHER" id="PTHR30222">
    <property type="entry name" value="SPERMIDINE/PUTRESCINE-BINDING PERIPLASMIC PROTEIN"/>
    <property type="match status" value="1"/>
</dbReference>
<dbReference type="PANTHER" id="PTHR30222:SF17">
    <property type="entry name" value="SPERMIDINE_PUTRESCINE-BINDING PERIPLASMIC PROTEIN"/>
    <property type="match status" value="1"/>
</dbReference>
<dbReference type="Proteomes" id="UP000034681">
    <property type="component" value="Unassembled WGS sequence"/>
</dbReference>
<evidence type="ECO:0000256" key="2">
    <source>
        <dbReference type="SAM" id="MobiDB-lite"/>
    </source>
</evidence>
<dbReference type="RefSeq" id="WP_017711479.1">
    <property type="nucleotide sequence ID" value="NZ_KB235933.1"/>
</dbReference>
<dbReference type="Pfam" id="PF13416">
    <property type="entry name" value="SBP_bac_8"/>
    <property type="match status" value="1"/>
</dbReference>
<feature type="compositionally biased region" description="Pro residues" evidence="2">
    <location>
        <begin position="183"/>
        <end position="197"/>
    </location>
</feature>
<dbReference type="Gene3D" id="3.40.190.10">
    <property type="entry name" value="Periplasmic binding protein-like II"/>
    <property type="match status" value="2"/>
</dbReference>
<dbReference type="STRING" id="317619.GCA_000332315_00853"/>
<feature type="region of interest" description="Disordered" evidence="2">
    <location>
        <begin position="170"/>
        <end position="198"/>
    </location>
</feature>
<feature type="region of interest" description="Disordered" evidence="2">
    <location>
        <begin position="44"/>
        <end position="65"/>
    </location>
</feature>
<accession>A0A0M2Q0G3</accession>
<evidence type="ECO:0008006" key="5">
    <source>
        <dbReference type="Google" id="ProtNLM"/>
    </source>
</evidence>
<dbReference type="eggNOG" id="COG0687">
    <property type="taxonomic scope" value="Bacteria"/>
</dbReference>
<keyword evidence="4" id="KW-1185">Reference proteome</keyword>
<dbReference type="AlphaFoldDB" id="A0A0M2Q0G3"/>
<evidence type="ECO:0000313" key="4">
    <source>
        <dbReference type="Proteomes" id="UP000034681"/>
    </source>
</evidence>